<dbReference type="InterPro" id="IPR004360">
    <property type="entry name" value="Glyas_Fos-R_dOase_dom"/>
</dbReference>
<proteinExistence type="predicted"/>
<organism evidence="2 3">
    <name type="scientific">Nonomuraea longicatena</name>
    <dbReference type="NCBI Taxonomy" id="83682"/>
    <lineage>
        <taxon>Bacteria</taxon>
        <taxon>Bacillati</taxon>
        <taxon>Actinomycetota</taxon>
        <taxon>Actinomycetes</taxon>
        <taxon>Streptosporangiales</taxon>
        <taxon>Streptosporangiaceae</taxon>
        <taxon>Nonomuraea</taxon>
    </lineage>
</organism>
<dbReference type="RefSeq" id="WP_343949253.1">
    <property type="nucleotide sequence ID" value="NZ_BAAAHQ010000007.1"/>
</dbReference>
<evidence type="ECO:0000259" key="1">
    <source>
        <dbReference type="PROSITE" id="PS51819"/>
    </source>
</evidence>
<dbReference type="SUPFAM" id="SSF54593">
    <property type="entry name" value="Glyoxalase/Bleomycin resistance protein/Dihydroxybiphenyl dioxygenase"/>
    <property type="match status" value="2"/>
</dbReference>
<dbReference type="InterPro" id="IPR037523">
    <property type="entry name" value="VOC_core"/>
</dbReference>
<dbReference type="PROSITE" id="PS51819">
    <property type="entry name" value="VOC"/>
    <property type="match status" value="2"/>
</dbReference>
<dbReference type="PANTHER" id="PTHR33993:SF14">
    <property type="entry name" value="GB|AAF24581.1"/>
    <property type="match status" value="1"/>
</dbReference>
<accession>A0ABP3ZFZ0</accession>
<dbReference type="InterPro" id="IPR041581">
    <property type="entry name" value="Glyoxalase_6"/>
</dbReference>
<comment type="caution">
    <text evidence="2">The sequence shown here is derived from an EMBL/GenBank/DDBJ whole genome shotgun (WGS) entry which is preliminary data.</text>
</comment>
<dbReference type="CDD" id="cd07247">
    <property type="entry name" value="SgaA_N_like"/>
    <property type="match status" value="2"/>
</dbReference>
<dbReference type="Pfam" id="PF00903">
    <property type="entry name" value="Glyoxalase"/>
    <property type="match status" value="1"/>
</dbReference>
<sequence>MSVRTAYDPGVPCWVDLSSTDVPASVRFYGELFGWTARMSDDPEAGGYGQFYYGDQAVAGVGPVQQEGVPTVWNVYVSTDDAAALAGRVKDAGGTVVAGPFPVLDQGTMAVFQSPDGSYVSAWQPRGHHGAELVNEPVSFCWNELVSRDVEAATRFYGPVFGWKPHTQDMGGFAYTEWQKGGESVAGMMAMDSDFPAETPSHWATYFAVADLPATIAKARDLGAAVLVERMEAPPGPFGMLLDPQGAVFSVIQLHEHA</sequence>
<feature type="domain" description="VOC" evidence="1">
    <location>
        <begin position="11"/>
        <end position="125"/>
    </location>
</feature>
<dbReference type="PANTHER" id="PTHR33993">
    <property type="entry name" value="GLYOXALASE-RELATED"/>
    <property type="match status" value="1"/>
</dbReference>
<dbReference type="Pfam" id="PF18029">
    <property type="entry name" value="Glyoxalase_6"/>
    <property type="match status" value="1"/>
</dbReference>
<keyword evidence="3" id="KW-1185">Reference proteome</keyword>
<feature type="domain" description="VOC" evidence="1">
    <location>
        <begin position="139"/>
        <end position="254"/>
    </location>
</feature>
<dbReference type="InterPro" id="IPR029068">
    <property type="entry name" value="Glyas_Bleomycin-R_OHBP_Dase"/>
</dbReference>
<reference evidence="3" key="1">
    <citation type="journal article" date="2019" name="Int. J. Syst. Evol. Microbiol.">
        <title>The Global Catalogue of Microorganisms (GCM) 10K type strain sequencing project: providing services to taxonomists for standard genome sequencing and annotation.</title>
        <authorList>
            <consortium name="The Broad Institute Genomics Platform"/>
            <consortium name="The Broad Institute Genome Sequencing Center for Infectious Disease"/>
            <person name="Wu L."/>
            <person name="Ma J."/>
        </authorList>
    </citation>
    <scope>NUCLEOTIDE SEQUENCE [LARGE SCALE GENOMIC DNA]</scope>
    <source>
        <strain evidence="3">JCM 11136</strain>
    </source>
</reference>
<dbReference type="InterPro" id="IPR052164">
    <property type="entry name" value="Anthracycline_SecMetBiosynth"/>
</dbReference>
<dbReference type="Gene3D" id="3.10.180.10">
    <property type="entry name" value="2,3-Dihydroxybiphenyl 1,2-Dioxygenase, domain 1"/>
    <property type="match status" value="2"/>
</dbReference>
<protein>
    <submittedName>
        <fullName evidence="2">VOC family protein</fullName>
    </submittedName>
</protein>
<dbReference type="Proteomes" id="UP001501578">
    <property type="component" value="Unassembled WGS sequence"/>
</dbReference>
<evidence type="ECO:0000313" key="3">
    <source>
        <dbReference type="Proteomes" id="UP001501578"/>
    </source>
</evidence>
<name>A0ABP3ZFZ0_9ACTN</name>
<evidence type="ECO:0000313" key="2">
    <source>
        <dbReference type="EMBL" id="GAA0920047.1"/>
    </source>
</evidence>
<dbReference type="EMBL" id="BAAAHQ010000007">
    <property type="protein sequence ID" value="GAA0920047.1"/>
    <property type="molecule type" value="Genomic_DNA"/>
</dbReference>
<gene>
    <name evidence="2" type="ORF">GCM10009560_17970</name>
</gene>